<dbReference type="InterPro" id="IPR050340">
    <property type="entry name" value="Cytosolic_Fe-S_CAF"/>
</dbReference>
<dbReference type="EMBL" id="PZQS01000001">
    <property type="protein sequence ID" value="PVD39269.1"/>
    <property type="molecule type" value="Genomic_DNA"/>
</dbReference>
<dbReference type="OMA" id="GYLHHVL"/>
<proteinExistence type="inferred from homology"/>
<evidence type="ECO:0000259" key="2">
    <source>
        <dbReference type="SMART" id="SM00902"/>
    </source>
</evidence>
<dbReference type="Gene3D" id="3.40.950.10">
    <property type="entry name" value="Fe-only Hydrogenase (Larger Subunit), Chain L, domain 3"/>
    <property type="match status" value="1"/>
</dbReference>
<dbReference type="Pfam" id="PF02906">
    <property type="entry name" value="Fe_hyd_lg_C"/>
    <property type="match status" value="1"/>
</dbReference>
<dbReference type="OrthoDB" id="10253113at2759"/>
<reference evidence="3 4" key="1">
    <citation type="submission" date="2018-04" db="EMBL/GenBank/DDBJ databases">
        <title>The genome of golden apple snail Pomacea canaliculata provides insight into stress tolerance and invasive adaptation.</title>
        <authorList>
            <person name="Liu C."/>
            <person name="Liu B."/>
            <person name="Ren Y."/>
            <person name="Zhang Y."/>
            <person name="Wang H."/>
            <person name="Li S."/>
            <person name="Jiang F."/>
            <person name="Yin L."/>
            <person name="Zhang G."/>
            <person name="Qian W."/>
            <person name="Fan W."/>
        </authorList>
    </citation>
    <scope>NUCLEOTIDE SEQUENCE [LARGE SCALE GENOMIC DNA]</scope>
    <source>
        <strain evidence="3">SZHN2017</strain>
        <tissue evidence="3">Muscle</tissue>
    </source>
</reference>
<evidence type="ECO:0000256" key="1">
    <source>
        <dbReference type="ARBA" id="ARBA00006596"/>
    </source>
</evidence>
<dbReference type="InterPro" id="IPR004108">
    <property type="entry name" value="Fe_hydrogenase_lsu_C"/>
</dbReference>
<dbReference type="Proteomes" id="UP000245119">
    <property type="component" value="Linkage Group LG1"/>
</dbReference>
<dbReference type="Gene3D" id="3.40.50.1780">
    <property type="match status" value="1"/>
</dbReference>
<accession>A0A2T7Q0S7</accession>
<name>A0A2T7Q0S7_POMCA</name>
<sequence length="479" mass="53964">MASNFSGVLQLTDLDDFIMPSQECIKPVKIEKKTGKLGKIRIEDDGTYFSVSETGEEKKLEKAKVTLNDCLACSGCITSAESILITQQSHEELYRILQENKLLIEGGKEQETKTVVVSVSPQARASLAVKYNLTLDTVVQKLTGFLKKLGVHYVFDTSFARNFSLIESCHEFVKRFYDSETSPQALPMLTSACPGWVCYAEKTHGSYILPYISTTRSPQQMMGALVKDYFATRINCSPAQIYHVTVMPCFDKKLEASRSDFYSDVYHTRDVDCVITSVEVQAMLEKESISLADVEDMPIDTELSHHKDGVLVNHAGGGSGGYLEHVAQYAVKVLHNSVLSSINYRVMRNADFKEVVIETEGKPTLKFAQAYGFRNIQNIVQKIKRKKCDYHFVEIMACPSGCNNGGAQIRPEVESPKDRFQQVEELYRNQACLLPSEVSEVERLYREWLGGTGSEKAMRMLHTKYHGVEKTMNILNIKW</sequence>
<dbReference type="PANTHER" id="PTHR11615">
    <property type="entry name" value="NITRATE, FORMATE, IRON DEHYDROGENASE"/>
    <property type="match status" value="1"/>
</dbReference>
<dbReference type="InterPro" id="IPR003149">
    <property type="entry name" value="Fe_hydrogenase_ssu"/>
</dbReference>
<protein>
    <recommendedName>
        <fullName evidence="2">Iron hydrogenase small subunit domain-containing protein</fullName>
    </recommendedName>
</protein>
<organism evidence="3 4">
    <name type="scientific">Pomacea canaliculata</name>
    <name type="common">Golden apple snail</name>
    <dbReference type="NCBI Taxonomy" id="400727"/>
    <lineage>
        <taxon>Eukaryota</taxon>
        <taxon>Metazoa</taxon>
        <taxon>Spiralia</taxon>
        <taxon>Lophotrochozoa</taxon>
        <taxon>Mollusca</taxon>
        <taxon>Gastropoda</taxon>
        <taxon>Caenogastropoda</taxon>
        <taxon>Architaenioglossa</taxon>
        <taxon>Ampullarioidea</taxon>
        <taxon>Ampullariidae</taxon>
        <taxon>Pomacea</taxon>
    </lineage>
</organism>
<comment type="caution">
    <text evidence="3">The sequence shown here is derived from an EMBL/GenBank/DDBJ whole genome shotgun (WGS) entry which is preliminary data.</text>
</comment>
<dbReference type="SMART" id="SM00902">
    <property type="entry name" value="Fe_hyd_SSU"/>
    <property type="match status" value="1"/>
</dbReference>
<keyword evidence="4" id="KW-1185">Reference proteome</keyword>
<dbReference type="STRING" id="400727.A0A2T7Q0S7"/>
<dbReference type="AlphaFoldDB" id="A0A2T7Q0S7"/>
<comment type="similarity">
    <text evidence="1">Belongs to the NARF family.</text>
</comment>
<evidence type="ECO:0000313" key="4">
    <source>
        <dbReference type="Proteomes" id="UP000245119"/>
    </source>
</evidence>
<dbReference type="SUPFAM" id="SSF53920">
    <property type="entry name" value="Fe-only hydrogenase"/>
    <property type="match status" value="1"/>
</dbReference>
<dbReference type="Pfam" id="PF02256">
    <property type="entry name" value="Fe_hyd_SSU"/>
    <property type="match status" value="1"/>
</dbReference>
<feature type="domain" description="Iron hydrogenase small subunit" evidence="2">
    <location>
        <begin position="413"/>
        <end position="469"/>
    </location>
</feature>
<evidence type="ECO:0000313" key="3">
    <source>
        <dbReference type="EMBL" id="PVD39269.1"/>
    </source>
</evidence>
<dbReference type="InterPro" id="IPR009016">
    <property type="entry name" value="Fe_hydrogenase"/>
</dbReference>
<gene>
    <name evidence="3" type="ORF">C0Q70_01897</name>
</gene>